<feature type="signal peptide" evidence="2">
    <location>
        <begin position="1"/>
        <end position="29"/>
    </location>
</feature>
<sequence>MHGRRVLLRRVYITRLLYLFPSLGSCASSASHPNPREPRRAQELAPRGRGGQNPTQSPAQSLRLIPHFNTLITPRIPPITSILPPLPPYYFQYLPFTSPINLPIACHHHHPSHHMFCSAIPIPSCQLLQQRPLFLLPELSSSPSSPSSPSSFSSFTPQRSCFGSVFGFPLALSIAK</sequence>
<gene>
    <name evidence="3" type="ORF">BDDG_06010</name>
</gene>
<evidence type="ECO:0000313" key="3">
    <source>
        <dbReference type="EMBL" id="EGE83066.2"/>
    </source>
</evidence>
<organism evidence="3">
    <name type="scientific">Ajellomyces dermatitidis (strain ATCC 18188 / CBS 674.68)</name>
    <name type="common">Blastomyces dermatitidis</name>
    <dbReference type="NCBI Taxonomy" id="653446"/>
    <lineage>
        <taxon>Eukaryota</taxon>
        <taxon>Fungi</taxon>
        <taxon>Dikarya</taxon>
        <taxon>Ascomycota</taxon>
        <taxon>Pezizomycotina</taxon>
        <taxon>Eurotiomycetes</taxon>
        <taxon>Eurotiomycetidae</taxon>
        <taxon>Onygenales</taxon>
        <taxon>Ajellomycetaceae</taxon>
        <taxon>Blastomyces</taxon>
    </lineage>
</organism>
<dbReference type="Proteomes" id="UP000007802">
    <property type="component" value="Unassembled WGS sequence"/>
</dbReference>
<feature type="region of interest" description="Disordered" evidence="1">
    <location>
        <begin position="27"/>
        <end position="60"/>
    </location>
</feature>
<dbReference type="HOGENOM" id="CLU_1618539_0_0_1"/>
<dbReference type="AlphaFoldDB" id="F2TIK3"/>
<name>F2TIK3_AJEDA</name>
<evidence type="ECO:0000256" key="1">
    <source>
        <dbReference type="SAM" id="MobiDB-lite"/>
    </source>
</evidence>
<accession>F2TIK3</accession>
<keyword evidence="2" id="KW-0732">Signal</keyword>
<proteinExistence type="predicted"/>
<protein>
    <submittedName>
        <fullName evidence="3">Uncharacterized protein</fullName>
    </submittedName>
</protein>
<feature type="chain" id="PRO_5005346518" evidence="2">
    <location>
        <begin position="30"/>
        <end position="176"/>
    </location>
</feature>
<dbReference type="PROSITE" id="PS51257">
    <property type="entry name" value="PROKAR_LIPOPROTEIN"/>
    <property type="match status" value="1"/>
</dbReference>
<evidence type="ECO:0000256" key="2">
    <source>
        <dbReference type="SAM" id="SignalP"/>
    </source>
</evidence>
<dbReference type="EMBL" id="GG749443">
    <property type="protein sequence ID" value="EGE83066.2"/>
    <property type="molecule type" value="Genomic_DNA"/>
</dbReference>
<reference evidence="3" key="1">
    <citation type="submission" date="2010-03" db="EMBL/GenBank/DDBJ databases">
        <title>Annotation of Blastomyces dermatitidis strain ATCC 18188.</title>
        <authorList>
            <consortium name="The Broad Institute Genome Sequencing Platform"/>
            <consortium name="Broad Institute Genome Sequencing Center for Infectious Disease."/>
            <person name="Cuomo C."/>
            <person name="Klein B."/>
            <person name="Sullivan T."/>
            <person name="Heitman J."/>
            <person name="Young S."/>
            <person name="Zeng Q."/>
            <person name="Gargeya S."/>
            <person name="Alvarado L."/>
            <person name="Berlin A.M."/>
            <person name="Chapman S.B."/>
            <person name="Chen Z."/>
            <person name="Freedman E."/>
            <person name="Gellesch M."/>
            <person name="Goldberg J."/>
            <person name="Griggs A."/>
            <person name="Gujja S."/>
            <person name="Heilman E."/>
            <person name="Heiman D."/>
            <person name="Howarth C."/>
            <person name="Mehta T."/>
            <person name="Neiman D."/>
            <person name="Pearson M."/>
            <person name="Roberts A."/>
            <person name="Saif S."/>
            <person name="Shea T."/>
            <person name="Shenoy N."/>
            <person name="Sisk P."/>
            <person name="Stolte C."/>
            <person name="Sykes S."/>
            <person name="White J."/>
            <person name="Yandava C."/>
            <person name="Haas B."/>
            <person name="Nusbaum C."/>
            <person name="Birren B."/>
        </authorList>
    </citation>
    <scope>NUCLEOTIDE SEQUENCE [LARGE SCALE GENOMIC DNA]</scope>
    <source>
        <strain evidence="3">ATCC 18188</strain>
    </source>
</reference>